<dbReference type="AlphaFoldDB" id="A0A410QFK1"/>
<sequence>MNKKKIPVLSLVLYVLSGLLIIYTIWSAVSSFKYISEMVSQGQLVISGNKYNIANFYMSNCGQYAAFAVILFTLGWILQKSSFGVATKFNVENNAENQITLSEENQNDEKIEENQNGENPEENQNDEKNEDDLEDTSKNDDK</sequence>
<gene>
    <name evidence="3" type="ORF">EQM13_15440</name>
</gene>
<proteinExistence type="predicted"/>
<keyword evidence="2" id="KW-0472">Membrane</keyword>
<protein>
    <submittedName>
        <fullName evidence="3">Uncharacterized protein</fullName>
    </submittedName>
</protein>
<organism evidence="3 4">
    <name type="scientific">Acidilutibacter cellobiosedens</name>
    <dbReference type="NCBI Taxonomy" id="2507161"/>
    <lineage>
        <taxon>Bacteria</taxon>
        <taxon>Bacillati</taxon>
        <taxon>Bacillota</taxon>
        <taxon>Tissierellia</taxon>
        <taxon>Tissierellales</taxon>
        <taxon>Acidilutibacteraceae</taxon>
        <taxon>Acidilutibacter</taxon>
    </lineage>
</organism>
<accession>A0A410QFK1</accession>
<keyword evidence="2" id="KW-0812">Transmembrane</keyword>
<dbReference type="OrthoDB" id="1910844at2"/>
<dbReference type="EMBL" id="CP035282">
    <property type="protein sequence ID" value="QAT62862.1"/>
    <property type="molecule type" value="Genomic_DNA"/>
</dbReference>
<dbReference type="Proteomes" id="UP000287969">
    <property type="component" value="Chromosome"/>
</dbReference>
<feature type="transmembrane region" description="Helical" evidence="2">
    <location>
        <begin position="56"/>
        <end position="78"/>
    </location>
</feature>
<feature type="transmembrane region" description="Helical" evidence="2">
    <location>
        <begin position="12"/>
        <end position="36"/>
    </location>
</feature>
<name>A0A410QFK1_9FIRM</name>
<evidence type="ECO:0000313" key="4">
    <source>
        <dbReference type="Proteomes" id="UP000287969"/>
    </source>
</evidence>
<dbReference type="RefSeq" id="WP_128753137.1">
    <property type="nucleotide sequence ID" value="NZ_CP035282.1"/>
</dbReference>
<evidence type="ECO:0000256" key="2">
    <source>
        <dbReference type="SAM" id="Phobius"/>
    </source>
</evidence>
<keyword evidence="4" id="KW-1185">Reference proteome</keyword>
<keyword evidence="2" id="KW-1133">Transmembrane helix</keyword>
<reference evidence="4" key="1">
    <citation type="submission" date="2019-01" db="EMBL/GenBank/DDBJ databases">
        <title>Draft genomes of a novel of Sporanaerobacter strains.</title>
        <authorList>
            <person name="Ma S."/>
        </authorList>
    </citation>
    <scope>NUCLEOTIDE SEQUENCE [LARGE SCALE GENOMIC DNA]</scope>
    <source>
        <strain evidence="4">NJN-17</strain>
    </source>
</reference>
<dbReference type="KEGG" id="spoa:EQM13_15440"/>
<evidence type="ECO:0000256" key="1">
    <source>
        <dbReference type="SAM" id="MobiDB-lite"/>
    </source>
</evidence>
<evidence type="ECO:0000313" key="3">
    <source>
        <dbReference type="EMBL" id="QAT62862.1"/>
    </source>
</evidence>
<feature type="compositionally biased region" description="Acidic residues" evidence="1">
    <location>
        <begin position="119"/>
        <end position="134"/>
    </location>
</feature>
<feature type="region of interest" description="Disordered" evidence="1">
    <location>
        <begin position="96"/>
        <end position="142"/>
    </location>
</feature>